<proteinExistence type="predicted"/>
<dbReference type="EMBL" id="JYIX01000027">
    <property type="protein sequence ID" value="KJL34581.1"/>
    <property type="molecule type" value="Genomic_DNA"/>
</dbReference>
<dbReference type="InterPro" id="IPR012341">
    <property type="entry name" value="6hp_glycosidase-like_sf"/>
</dbReference>
<dbReference type="Pfam" id="PF04685">
    <property type="entry name" value="DUF608"/>
    <property type="match status" value="1"/>
</dbReference>
<dbReference type="InterPro" id="IPR052566">
    <property type="entry name" value="Non-lysos_glucosylceramidase"/>
</dbReference>
<dbReference type="AlphaFoldDB" id="A0A0F0LST8"/>
<feature type="domain" description="Glycosyl-hydrolase family 116 N-terminal" evidence="2">
    <location>
        <begin position="17"/>
        <end position="364"/>
    </location>
</feature>
<accession>A0A0F0LST8</accession>
<dbReference type="PANTHER" id="PTHR12654:SF0">
    <property type="entry name" value="NON-LYSOSOMAL GLUCOSYLCERAMIDASE"/>
    <property type="match status" value="1"/>
</dbReference>
<reference evidence="3 4" key="1">
    <citation type="submission" date="2015-02" db="EMBL/GenBank/DDBJ databases">
        <title>Draft genome sequences of ten Microbacterium spp. with emphasis on heavy metal contaminated environments.</title>
        <authorList>
            <person name="Corretto E."/>
        </authorList>
    </citation>
    <scope>NUCLEOTIDE SEQUENCE [LARGE SCALE GENOMIC DNA]</scope>
    <source>
        <strain evidence="3 4">ARN176</strain>
    </source>
</reference>
<dbReference type="GO" id="GO:0005975">
    <property type="term" value="P:carbohydrate metabolic process"/>
    <property type="evidence" value="ECO:0007669"/>
    <property type="project" value="InterPro"/>
</dbReference>
<evidence type="ECO:0000313" key="4">
    <source>
        <dbReference type="Proteomes" id="UP000033740"/>
    </source>
</evidence>
<dbReference type="Gene3D" id="1.50.10.10">
    <property type="match status" value="1"/>
</dbReference>
<evidence type="ECO:0000259" key="2">
    <source>
        <dbReference type="Pfam" id="PF12215"/>
    </source>
</evidence>
<comment type="caution">
    <text evidence="3">The sequence shown here is derived from an EMBL/GenBank/DDBJ whole genome shotgun (WGS) entry which is preliminary data.</text>
</comment>
<dbReference type="RefSeq" id="WP_082076552.1">
    <property type="nucleotide sequence ID" value="NZ_JYIX01000027.1"/>
</dbReference>
<sequence>MTRRARPIPHTAERAAFLLGGIGTGNVSLGARGELRDWELENHPDKDRRNPRTFFAIHAAPEGADPVTRVLEARVTGRRDLDAGFSFDDLAGLPRLDAATMHGEYPVVDIDFADRVLPVEVSLHAFTPLVPLDADASGIPGAVLRYRVANPGDVPVAVTVAGSVSHTAGRGEPGPDAPWGMRGTQTVRWRDDCDVRGLDFGIDLSEDDPGYGTLSLTTTDPSTTVKPQWVTSYWPDGARMFWSDLTADGLLDVEPRLTLEDRPRGLFAEQDVDAAARPLTEEEMLAKLPRLRTGSVGIVHTLAPGEARDFEFVLSWSFPNRRRGWHGHIILNDEPTDPTLSPIVRNHYATLWPDAWAAAVHLHRELPSLEAATDAFVEALYGGTLDPVLAEAAGANLAAVRSTTCFVLESPNPVMGEGPVFAAWEGSFDHGGSCEGTCTHVWSYAQTVAWLFPALERSARRPEFLLETDGDGAQKFRGNRILGSSPWFMGPAVDGQLGTFLRLHREWRFSGDDAFLRELWLAAVRTLEHATREWDRDGDGLLDGELHNTYDIEFHGIDPLANGIYLAALRAGSRMAAHLREAERARDWAARADHVAAAMDDVLFDGEYYRQVIDDVDAHRYQYGDGVLSDQLLGQFHAFVNGLGPLLSREHLDSALAAIVAHNHRADLSAHESTQRVYALNDEGGLLLASWPRGGRPAIPFVYSDEVWTGIEHQVAATLLYAGRVDDALLVERTLRARYDGVHRNPWNEIECGNHYARSLASWALLLAASGAQWDAPARALSFAPVAGAFADDEVQRFLFTTGTGWGRVEIHADRLLLHLDGGALDLAELRLHDAVLARDVHLDGGGIRSFPIPVPDTSVPIPVPELVEGPSTRNRSNS</sequence>
<feature type="domain" description="Glycosyl-hydrolase family 116 catalytic region" evidence="1">
    <location>
        <begin position="494"/>
        <end position="765"/>
    </location>
</feature>
<dbReference type="PATRIC" id="fig|582680.6.peg.860"/>
<evidence type="ECO:0000259" key="1">
    <source>
        <dbReference type="Pfam" id="PF04685"/>
    </source>
</evidence>
<dbReference type="SUPFAM" id="SSF48208">
    <property type="entry name" value="Six-hairpin glycosidases"/>
    <property type="match status" value="1"/>
</dbReference>
<dbReference type="Proteomes" id="UP000033740">
    <property type="component" value="Unassembled WGS sequence"/>
</dbReference>
<dbReference type="Pfam" id="PF12215">
    <property type="entry name" value="Glyco_hydr_116N"/>
    <property type="match status" value="1"/>
</dbReference>
<keyword evidence="4" id="KW-1185">Reference proteome</keyword>
<dbReference type="STRING" id="582680.RS86_00836"/>
<evidence type="ECO:0008006" key="5">
    <source>
        <dbReference type="Google" id="ProtNLM"/>
    </source>
</evidence>
<organism evidence="3 4">
    <name type="scientific">Microbacterium azadirachtae</name>
    <dbReference type="NCBI Taxonomy" id="582680"/>
    <lineage>
        <taxon>Bacteria</taxon>
        <taxon>Bacillati</taxon>
        <taxon>Actinomycetota</taxon>
        <taxon>Actinomycetes</taxon>
        <taxon>Micrococcales</taxon>
        <taxon>Microbacteriaceae</taxon>
        <taxon>Microbacterium</taxon>
    </lineage>
</organism>
<evidence type="ECO:0000313" key="3">
    <source>
        <dbReference type="EMBL" id="KJL34581.1"/>
    </source>
</evidence>
<dbReference type="InterPro" id="IPR008928">
    <property type="entry name" value="6-hairpin_glycosidase_sf"/>
</dbReference>
<dbReference type="InterPro" id="IPR024462">
    <property type="entry name" value="GH116_N"/>
</dbReference>
<dbReference type="GO" id="GO:0004553">
    <property type="term" value="F:hydrolase activity, hydrolyzing O-glycosyl compounds"/>
    <property type="evidence" value="ECO:0007669"/>
    <property type="project" value="InterPro"/>
</dbReference>
<name>A0A0F0LST8_9MICO</name>
<dbReference type="InterPro" id="IPR006775">
    <property type="entry name" value="GH116_catalytic"/>
</dbReference>
<protein>
    <recommendedName>
        <fullName evidence="5">Glycosyl-hydrolase family 116 catalytic region domain-containing protein</fullName>
    </recommendedName>
</protein>
<dbReference type="PANTHER" id="PTHR12654">
    <property type="entry name" value="BILE ACID BETA-GLUCOSIDASE-RELATED"/>
    <property type="match status" value="1"/>
</dbReference>
<gene>
    <name evidence="3" type="ORF">RS86_00836</name>
</gene>